<feature type="non-terminal residue" evidence="6">
    <location>
        <position position="1"/>
    </location>
</feature>
<protein>
    <submittedName>
        <fullName evidence="6">Histone acetyltransferase, ELP3 family</fullName>
    </submittedName>
</protein>
<reference evidence="6" key="1">
    <citation type="submission" date="2013-08" db="EMBL/GenBank/DDBJ databases">
        <authorList>
            <person name="Mendez C."/>
            <person name="Richter M."/>
            <person name="Ferrer M."/>
            <person name="Sanchez J."/>
        </authorList>
    </citation>
    <scope>NUCLEOTIDE SEQUENCE</scope>
</reference>
<keyword evidence="2" id="KW-0949">S-adenosyl-L-methionine</keyword>
<name>T1AEN1_9ZZZZ</name>
<evidence type="ECO:0000256" key="3">
    <source>
        <dbReference type="ARBA" id="ARBA00022723"/>
    </source>
</evidence>
<reference evidence="6" key="2">
    <citation type="journal article" date="2014" name="ISME J.">
        <title>Microbial stratification in low pH oxic and suboxic macroscopic growths along an acid mine drainage.</title>
        <authorList>
            <person name="Mendez-Garcia C."/>
            <person name="Mesa V."/>
            <person name="Sprenger R.R."/>
            <person name="Richter M."/>
            <person name="Diez M.S."/>
            <person name="Solano J."/>
            <person name="Bargiela R."/>
            <person name="Golyshina O.V."/>
            <person name="Manteca A."/>
            <person name="Ramos J.L."/>
            <person name="Gallego J.R."/>
            <person name="Llorente I."/>
            <person name="Martins Dos Santos V.A."/>
            <person name="Jensen O.N."/>
            <person name="Pelaez A.I."/>
            <person name="Sanchez J."/>
            <person name="Ferrer M."/>
        </authorList>
    </citation>
    <scope>NUCLEOTIDE SEQUENCE</scope>
</reference>
<keyword evidence="4" id="KW-0408">Iron</keyword>
<evidence type="ECO:0000313" key="6">
    <source>
        <dbReference type="EMBL" id="EQD59076.1"/>
    </source>
</evidence>
<organism evidence="6">
    <name type="scientific">mine drainage metagenome</name>
    <dbReference type="NCBI Taxonomy" id="410659"/>
    <lineage>
        <taxon>unclassified sequences</taxon>
        <taxon>metagenomes</taxon>
        <taxon>ecological metagenomes</taxon>
    </lineage>
</organism>
<dbReference type="InterPro" id="IPR016181">
    <property type="entry name" value="Acyl_CoA_acyltransferase"/>
</dbReference>
<dbReference type="EMBL" id="AUZX01007527">
    <property type="protein sequence ID" value="EQD59076.1"/>
    <property type="molecule type" value="Genomic_DNA"/>
</dbReference>
<proteinExistence type="predicted"/>
<dbReference type="PANTHER" id="PTHR11135:SF0">
    <property type="entry name" value="ELONGATOR COMPLEX PROTEIN 3"/>
    <property type="match status" value="1"/>
</dbReference>
<sequence>EMPPWVRVQRMQRDIPVKFIDAGVKRSDLRNLVDIELVERGKKSMEIRGREVGLKEIKGGEFNLIRRDYRASGSSEAFLSFEDDHDNISGFIRLRKPSSKAHREELKNSSMIREMKVLGNVVPVGEKSSEGFQHKGLGKKLLEESERISREEWGMSRILVISGIGVREYFRKTGYERVGPYMGKDI</sequence>
<dbReference type="AlphaFoldDB" id="T1AEN1"/>
<accession>T1AEN1</accession>
<dbReference type="PANTHER" id="PTHR11135">
    <property type="entry name" value="HISTONE ACETYLTRANSFERASE-RELATED"/>
    <property type="match status" value="1"/>
</dbReference>
<gene>
    <name evidence="6" type="ORF">B1A_10557</name>
</gene>
<keyword evidence="3" id="KW-0479">Metal-binding</keyword>
<comment type="caution">
    <text evidence="6">The sequence shown here is derived from an EMBL/GenBank/DDBJ whole genome shotgun (WGS) entry which is preliminary data.</text>
</comment>
<keyword evidence="6" id="KW-0808">Transferase</keyword>
<dbReference type="SUPFAM" id="SSF55729">
    <property type="entry name" value="Acyl-CoA N-acyltransferases (Nat)"/>
    <property type="match status" value="1"/>
</dbReference>
<evidence type="ECO:0000256" key="5">
    <source>
        <dbReference type="ARBA" id="ARBA00023014"/>
    </source>
</evidence>
<keyword evidence="5" id="KW-0411">Iron-sulfur</keyword>
<evidence type="ECO:0000256" key="1">
    <source>
        <dbReference type="ARBA" id="ARBA00022485"/>
    </source>
</evidence>
<evidence type="ECO:0000256" key="4">
    <source>
        <dbReference type="ARBA" id="ARBA00023004"/>
    </source>
</evidence>
<keyword evidence="1" id="KW-0004">4Fe-4S</keyword>
<dbReference type="GO" id="GO:0046872">
    <property type="term" value="F:metal ion binding"/>
    <property type="evidence" value="ECO:0007669"/>
    <property type="project" value="UniProtKB-KW"/>
</dbReference>
<dbReference type="GO" id="GO:0016740">
    <property type="term" value="F:transferase activity"/>
    <property type="evidence" value="ECO:0007669"/>
    <property type="project" value="UniProtKB-KW"/>
</dbReference>
<evidence type="ECO:0000256" key="2">
    <source>
        <dbReference type="ARBA" id="ARBA00022691"/>
    </source>
</evidence>
<dbReference type="GO" id="GO:0002926">
    <property type="term" value="P:tRNA wobble base 5-methoxycarbonylmethyl-2-thiouridinylation"/>
    <property type="evidence" value="ECO:0007669"/>
    <property type="project" value="TreeGrafter"/>
</dbReference>
<dbReference type="GO" id="GO:0005737">
    <property type="term" value="C:cytoplasm"/>
    <property type="evidence" value="ECO:0007669"/>
    <property type="project" value="TreeGrafter"/>
</dbReference>
<dbReference type="InterPro" id="IPR039661">
    <property type="entry name" value="ELP3"/>
</dbReference>
<dbReference type="GO" id="GO:0051539">
    <property type="term" value="F:4 iron, 4 sulfur cluster binding"/>
    <property type="evidence" value="ECO:0007669"/>
    <property type="project" value="UniProtKB-KW"/>
</dbReference>
<dbReference type="Gene3D" id="3.40.630.30">
    <property type="match status" value="1"/>
</dbReference>